<evidence type="ECO:0000313" key="1">
    <source>
        <dbReference type="EMBL" id="AXN41286.1"/>
    </source>
</evidence>
<evidence type="ECO:0000313" key="3">
    <source>
        <dbReference type="Proteomes" id="UP000220106"/>
    </source>
</evidence>
<keyword evidence="4" id="KW-1185">Reference proteome</keyword>
<dbReference type="KEGG" id="pbut:DTO10_24825"/>
<dbReference type="AlphaFoldDB" id="A0AAX0SAL7"/>
<dbReference type="GeneID" id="95401421"/>
<dbReference type="Proteomes" id="UP000260457">
    <property type="component" value="Chromosome"/>
</dbReference>
<sequence>MSQKKNEQIEKAYISESIVNTVWNQYEGAIERSRKVLENQEEVYIRTLEETSKFNAELRKSLTSFYEGNKKVNADVMNSFQSNKAEEVLSEGHRSFINEGQEVVNRFENIMLTPLKSSFDIMERFEKRAVENNKAYVENLQTHRKERTANSNEYINLARTAQLRLLRRVEDGFKVMVGSGVNK</sequence>
<evidence type="ECO:0000313" key="2">
    <source>
        <dbReference type="EMBL" id="PEJ37490.1"/>
    </source>
</evidence>
<gene>
    <name evidence="2" type="ORF">CN689_00875</name>
    <name evidence="1" type="ORF">DTO10_24825</name>
</gene>
<dbReference type="Proteomes" id="UP000220106">
    <property type="component" value="Unassembled WGS sequence"/>
</dbReference>
<reference evidence="1 4" key="2">
    <citation type="submission" date="2018-07" db="EMBL/GenBank/DDBJ databases">
        <title>The molecular basis for the intramolecular migration of carboxyl group in the catabolism of para-hydroxybenzoate via gentisate.</title>
        <authorList>
            <person name="Zhao H."/>
            <person name="Xu Y."/>
            <person name="Lin S."/>
            <person name="Spain J.C."/>
            <person name="Zhou N.-Y."/>
        </authorList>
    </citation>
    <scope>NUCLEOTIDE SEQUENCE [LARGE SCALE GENOMIC DNA]</scope>
    <source>
        <strain evidence="1 4">PHB-7a</strain>
    </source>
</reference>
<dbReference type="RefSeq" id="WP_057213883.1">
    <property type="nucleotide sequence ID" value="NZ_CP030926.1"/>
</dbReference>
<dbReference type="Pfam" id="PF09602">
    <property type="entry name" value="PhaP_Bmeg"/>
    <property type="match status" value="1"/>
</dbReference>
<proteinExistence type="predicted"/>
<dbReference type="EMBL" id="CP030926">
    <property type="protein sequence ID" value="AXN41286.1"/>
    <property type="molecule type" value="Genomic_DNA"/>
</dbReference>
<name>A0AAX0SAL7_9BACI</name>
<dbReference type="InterPro" id="IPR011728">
    <property type="entry name" value="PhaP_Bmeg"/>
</dbReference>
<protein>
    <submittedName>
        <fullName evidence="2">Uncharacterized protein</fullName>
    </submittedName>
</protein>
<dbReference type="EMBL" id="NUEQ01000004">
    <property type="protein sequence ID" value="PEJ37490.1"/>
    <property type="molecule type" value="Genomic_DNA"/>
</dbReference>
<reference evidence="2 3" key="1">
    <citation type="submission" date="2017-09" db="EMBL/GenBank/DDBJ databases">
        <title>Large-scale bioinformatics analysis of Bacillus genomes uncovers conserved roles of natural products in bacterial physiology.</title>
        <authorList>
            <consortium name="Agbiome Team Llc"/>
            <person name="Bleich R.M."/>
            <person name="Kirk G.J."/>
            <person name="Santa Maria K.C."/>
            <person name="Allen S.E."/>
            <person name="Farag S."/>
            <person name="Shank E.A."/>
            <person name="Bowers A."/>
        </authorList>
    </citation>
    <scope>NUCLEOTIDE SEQUENCE [LARGE SCALE GENOMIC DNA]</scope>
    <source>
        <strain evidence="2 3">AFS003229</strain>
    </source>
</reference>
<organism evidence="2 3">
    <name type="scientific">Peribacillus butanolivorans</name>
    <dbReference type="NCBI Taxonomy" id="421767"/>
    <lineage>
        <taxon>Bacteria</taxon>
        <taxon>Bacillati</taxon>
        <taxon>Bacillota</taxon>
        <taxon>Bacilli</taxon>
        <taxon>Bacillales</taxon>
        <taxon>Bacillaceae</taxon>
        <taxon>Peribacillus</taxon>
    </lineage>
</organism>
<evidence type="ECO:0000313" key="4">
    <source>
        <dbReference type="Proteomes" id="UP000260457"/>
    </source>
</evidence>
<accession>A0AAX0SAL7</accession>